<feature type="region of interest" description="Disordered" evidence="1">
    <location>
        <begin position="1"/>
        <end position="48"/>
    </location>
</feature>
<protein>
    <submittedName>
        <fullName evidence="2">Uncharacterized protein</fullName>
    </submittedName>
</protein>
<accession>A0A1D8EYC7</accession>
<gene>
    <name evidence="2" type="ORF">SEA_FORTUNATO_21</name>
</gene>
<dbReference type="EMBL" id="KX589269">
    <property type="protein sequence ID" value="AOT27244.1"/>
    <property type="molecule type" value="Genomic_DNA"/>
</dbReference>
<proteinExistence type="predicted"/>
<sequence length="232" mass="25464">MPPAAHRHHGQPPGRHVPRLRPPGDLRQRQDRPARNRPGAGSGEPERAHVRAYGGLMTQPCRTDPAMEVIGAVTTTLTDFFRPDQLCPPMVGGTANIRFFAGDGAPLAAWDSHVSQGCDQPFVWVRAQRRYRSKVFPNPTVEVGNCKLIKVMPVEVGVAWCAVVEQEPRWSDYAKEAAVSMDTAWRLEEALCAAAAQLLRDDSERLVGSDIINPYGPEGGVIAWIGTLYASY</sequence>
<evidence type="ECO:0000256" key="1">
    <source>
        <dbReference type="SAM" id="MobiDB-lite"/>
    </source>
</evidence>
<dbReference type="Proteomes" id="UP000222191">
    <property type="component" value="Segment"/>
</dbReference>
<reference evidence="3" key="1">
    <citation type="submission" date="2016-07" db="EMBL/GenBank/DDBJ databases">
        <authorList>
            <person name="Edmondson J.L."/>
            <person name="Brown K.M."/>
            <person name="Clay L.G."/>
            <person name="Dean J.R."/>
            <person name="Godwin C.O."/>
            <person name="Hill N.P."/>
            <person name="Jones J."/>
            <person name="Jones M.B."/>
            <person name="Lynch M.K."/>
            <person name="Martin S."/>
            <person name="Roark C.M."/>
            <person name="Rogers R.G."/>
            <person name="Savage M.R."/>
            <person name="Schaal D.L."/>
            <person name="Thomason K.A."/>
            <person name="Woodall A.M."/>
            <person name="Plymale R."/>
            <person name="Reyna N."/>
            <person name="Garlena R.A."/>
            <person name="Russell D.A."/>
            <person name="Pope W.H."/>
            <person name="Jacobs-Sera D."/>
            <person name="Hendrix R.W."/>
            <person name="Hatfull G.F."/>
        </authorList>
    </citation>
    <scope>NUCLEOTIDE SEQUENCE [LARGE SCALE GENOMIC DNA]</scope>
</reference>
<feature type="compositionally biased region" description="Basic and acidic residues" evidence="1">
    <location>
        <begin position="22"/>
        <end position="34"/>
    </location>
</feature>
<evidence type="ECO:0000313" key="2">
    <source>
        <dbReference type="EMBL" id="AOT27244.1"/>
    </source>
</evidence>
<evidence type="ECO:0000313" key="3">
    <source>
        <dbReference type="Proteomes" id="UP000222191"/>
    </source>
</evidence>
<name>A0A1D8EYC7_9CAUD</name>
<feature type="compositionally biased region" description="Basic residues" evidence="1">
    <location>
        <begin position="1"/>
        <end position="10"/>
    </location>
</feature>
<organism evidence="2 3">
    <name type="scientific">Mycobacterium phage Fortunato</name>
    <dbReference type="NCBI Taxonomy" id="1882439"/>
    <lineage>
        <taxon>Viruses</taxon>
        <taxon>Duplodnaviria</taxon>
        <taxon>Heunggongvirae</taxon>
        <taxon>Uroviricota</taxon>
        <taxon>Caudoviricetes</taxon>
        <taxon>Bclasvirinae</taxon>
        <taxon>Coopervirus</taxon>
        <taxon>Coopervirus fortunato</taxon>
    </lineage>
</organism>
<keyword evidence="3" id="KW-1185">Reference proteome</keyword>